<dbReference type="Proteomes" id="UP000308600">
    <property type="component" value="Unassembled WGS sequence"/>
</dbReference>
<accession>A0ACD3ADS9</accession>
<name>A0ACD3ADS9_9AGAR</name>
<protein>
    <submittedName>
        <fullName evidence="1">Uncharacterized protein</fullName>
    </submittedName>
</protein>
<dbReference type="EMBL" id="ML208506">
    <property type="protein sequence ID" value="TFK63759.1"/>
    <property type="molecule type" value="Genomic_DNA"/>
</dbReference>
<proteinExistence type="predicted"/>
<evidence type="ECO:0000313" key="2">
    <source>
        <dbReference type="Proteomes" id="UP000308600"/>
    </source>
</evidence>
<gene>
    <name evidence="1" type="ORF">BDN72DRAFT_847291</name>
</gene>
<keyword evidence="2" id="KW-1185">Reference proteome</keyword>
<sequence>MTTLLRGLPRFAYHPYLDHLDDFPPIRDDETVDLSRLLCLLVRSREVVATIPIAATGGKFDLIVCWHDGADGSVHSGHGRNDSKFEFSKPEGELVYPTSDQAVKEMFLANRESAWEPHANRVFHLTKMAKPTNYEWLARYLLLANAENSLNMLKHPLRWAEVFDQLTFDDFDYDELEAEGDFPYPSGIGLRRLLSDADIAPIRNLMRTVEEDKTFLGLLPSTLRIGDQSLKAFLDSQSKSESSLALDKALMKEILVATHKVFQSSLEVLSSAYDQVVTDTDLVLDEPYEHITTINFAFHSLLQSEFLGWVVTTISRMEISNIHVNLMDAHEEDLLRVDTEQGPQIVGEPPDKEKPRWDEFWAWLHSCFNIIYHLEEVIENRKLSVVNELKFFNFSPAELSSAMCGSTEMPNWRDVIARLETVHSKEALYFGESEPPTREEFEEFLQSQAAEIVFEGVNQEALVVSPELHFEAFLATLHFATVVGLEVEKASDDPRLKGILQLFKRSVSRPTIGTSKPCCFTCREIILGLSMALRNHQSPGISVSWSHIIGSSCTFPAILPENVRRIVLQEVGRQFFRVLNAAVVFANL</sequence>
<organism evidence="1 2">
    <name type="scientific">Pluteus cervinus</name>
    <dbReference type="NCBI Taxonomy" id="181527"/>
    <lineage>
        <taxon>Eukaryota</taxon>
        <taxon>Fungi</taxon>
        <taxon>Dikarya</taxon>
        <taxon>Basidiomycota</taxon>
        <taxon>Agaricomycotina</taxon>
        <taxon>Agaricomycetes</taxon>
        <taxon>Agaricomycetidae</taxon>
        <taxon>Agaricales</taxon>
        <taxon>Pluteineae</taxon>
        <taxon>Pluteaceae</taxon>
        <taxon>Pluteus</taxon>
    </lineage>
</organism>
<reference evidence="1 2" key="1">
    <citation type="journal article" date="2019" name="Nat. Ecol. Evol.">
        <title>Megaphylogeny resolves global patterns of mushroom evolution.</title>
        <authorList>
            <person name="Varga T."/>
            <person name="Krizsan K."/>
            <person name="Foldi C."/>
            <person name="Dima B."/>
            <person name="Sanchez-Garcia M."/>
            <person name="Sanchez-Ramirez S."/>
            <person name="Szollosi G.J."/>
            <person name="Szarkandi J.G."/>
            <person name="Papp V."/>
            <person name="Albert L."/>
            <person name="Andreopoulos W."/>
            <person name="Angelini C."/>
            <person name="Antonin V."/>
            <person name="Barry K.W."/>
            <person name="Bougher N.L."/>
            <person name="Buchanan P."/>
            <person name="Buyck B."/>
            <person name="Bense V."/>
            <person name="Catcheside P."/>
            <person name="Chovatia M."/>
            <person name="Cooper J."/>
            <person name="Damon W."/>
            <person name="Desjardin D."/>
            <person name="Finy P."/>
            <person name="Geml J."/>
            <person name="Haridas S."/>
            <person name="Hughes K."/>
            <person name="Justo A."/>
            <person name="Karasinski D."/>
            <person name="Kautmanova I."/>
            <person name="Kiss B."/>
            <person name="Kocsube S."/>
            <person name="Kotiranta H."/>
            <person name="LaButti K.M."/>
            <person name="Lechner B.E."/>
            <person name="Liimatainen K."/>
            <person name="Lipzen A."/>
            <person name="Lukacs Z."/>
            <person name="Mihaltcheva S."/>
            <person name="Morgado L.N."/>
            <person name="Niskanen T."/>
            <person name="Noordeloos M.E."/>
            <person name="Ohm R.A."/>
            <person name="Ortiz-Santana B."/>
            <person name="Ovrebo C."/>
            <person name="Racz N."/>
            <person name="Riley R."/>
            <person name="Savchenko A."/>
            <person name="Shiryaev A."/>
            <person name="Soop K."/>
            <person name="Spirin V."/>
            <person name="Szebenyi C."/>
            <person name="Tomsovsky M."/>
            <person name="Tulloss R.E."/>
            <person name="Uehling J."/>
            <person name="Grigoriev I.V."/>
            <person name="Vagvolgyi C."/>
            <person name="Papp T."/>
            <person name="Martin F.M."/>
            <person name="Miettinen O."/>
            <person name="Hibbett D.S."/>
            <person name="Nagy L.G."/>
        </authorList>
    </citation>
    <scope>NUCLEOTIDE SEQUENCE [LARGE SCALE GENOMIC DNA]</scope>
    <source>
        <strain evidence="1 2">NL-1719</strain>
    </source>
</reference>
<evidence type="ECO:0000313" key="1">
    <source>
        <dbReference type="EMBL" id="TFK63759.1"/>
    </source>
</evidence>